<keyword evidence="2" id="KW-1185">Reference proteome</keyword>
<gene>
    <name evidence="1" type="ORF">BKA14_001151</name>
</gene>
<name>A0A7W7CM16_9ACTN</name>
<dbReference type="EMBL" id="JACHMF010000001">
    <property type="protein sequence ID" value="MBB4691003.1"/>
    <property type="molecule type" value="Genomic_DNA"/>
</dbReference>
<dbReference type="RefSeq" id="WP_184949880.1">
    <property type="nucleotide sequence ID" value="NZ_BOMC01000009.1"/>
</dbReference>
<protein>
    <submittedName>
        <fullName evidence="1">Uncharacterized protein</fullName>
    </submittedName>
</protein>
<dbReference type="AlphaFoldDB" id="A0A7W7CM16"/>
<evidence type="ECO:0000313" key="1">
    <source>
        <dbReference type="EMBL" id="MBB4691003.1"/>
    </source>
</evidence>
<proteinExistence type="predicted"/>
<dbReference type="Proteomes" id="UP000542742">
    <property type="component" value="Unassembled WGS sequence"/>
</dbReference>
<reference evidence="1 2" key="1">
    <citation type="submission" date="2020-08" db="EMBL/GenBank/DDBJ databases">
        <title>Sequencing the genomes of 1000 actinobacteria strains.</title>
        <authorList>
            <person name="Klenk H.-P."/>
        </authorList>
    </citation>
    <scope>NUCLEOTIDE SEQUENCE [LARGE SCALE GENOMIC DNA]</scope>
    <source>
        <strain evidence="1 2">DSM 45518</strain>
    </source>
</reference>
<accession>A0A7W7CM16</accession>
<sequence length="101" mass="11462">MNLDDERTEAVARMWRDHVSLPFPGRLRSVDVAGVELAMLDADVAGHVSFWLDNRGCLDDRRRNALATRERQLDTVIPELTGEEAAYFRHLLDMAVLVLEA</sequence>
<evidence type="ECO:0000313" key="2">
    <source>
        <dbReference type="Proteomes" id="UP000542742"/>
    </source>
</evidence>
<organism evidence="1 2">
    <name type="scientific">Paractinoplanes abujensis</name>
    <dbReference type="NCBI Taxonomy" id="882441"/>
    <lineage>
        <taxon>Bacteria</taxon>
        <taxon>Bacillati</taxon>
        <taxon>Actinomycetota</taxon>
        <taxon>Actinomycetes</taxon>
        <taxon>Micromonosporales</taxon>
        <taxon>Micromonosporaceae</taxon>
        <taxon>Paractinoplanes</taxon>
    </lineage>
</organism>
<comment type="caution">
    <text evidence="1">The sequence shown here is derived from an EMBL/GenBank/DDBJ whole genome shotgun (WGS) entry which is preliminary data.</text>
</comment>